<dbReference type="Gene3D" id="3.40.50.11060">
    <property type="entry name" value="GTPase HflX, N-terminal domain"/>
    <property type="match status" value="1"/>
</dbReference>
<dbReference type="InterPro" id="IPR030394">
    <property type="entry name" value="G_HFLX_dom"/>
</dbReference>
<dbReference type="InterPro" id="IPR016496">
    <property type="entry name" value="GTPase_HflX"/>
</dbReference>
<dbReference type="FunFam" id="3.40.50.11060:FF:000001">
    <property type="entry name" value="GTPase HflX"/>
    <property type="match status" value="1"/>
</dbReference>
<comment type="similarity">
    <text evidence="6">Belongs to the TRAFAC class OBG-HflX-like GTPase superfamily. HflX GTPase family.</text>
</comment>
<dbReference type="Pfam" id="PF01926">
    <property type="entry name" value="MMR_HSR1"/>
    <property type="match status" value="1"/>
</dbReference>
<keyword evidence="2 8" id="KW-0479">Metal-binding</keyword>
<proteinExistence type="inferred from homology"/>
<name>A0A3D4S5A2_9ENTE</name>
<dbReference type="GO" id="GO:0005737">
    <property type="term" value="C:cytoplasm"/>
    <property type="evidence" value="ECO:0007669"/>
    <property type="project" value="UniProtKB-SubCell"/>
</dbReference>
<dbReference type="GO" id="GO:0043022">
    <property type="term" value="F:ribosome binding"/>
    <property type="evidence" value="ECO:0007669"/>
    <property type="project" value="TreeGrafter"/>
</dbReference>
<evidence type="ECO:0000256" key="8">
    <source>
        <dbReference type="PIRSR" id="PIRSR006809-2"/>
    </source>
</evidence>
<dbReference type="PIRSF" id="PIRSF006809">
    <property type="entry name" value="GTP-binding_hflX_prd"/>
    <property type="match status" value="1"/>
</dbReference>
<dbReference type="HAMAP" id="MF_00900">
    <property type="entry name" value="GTPase_HflX"/>
    <property type="match status" value="1"/>
</dbReference>
<dbReference type="InterPro" id="IPR006073">
    <property type="entry name" value="GTP-bd"/>
</dbReference>
<accession>A0A3D4S5A2</accession>
<evidence type="ECO:0000256" key="7">
    <source>
        <dbReference type="PIRSR" id="PIRSR006809-1"/>
    </source>
</evidence>
<dbReference type="PANTHER" id="PTHR10229:SF0">
    <property type="entry name" value="GTP-BINDING PROTEIN 6-RELATED"/>
    <property type="match status" value="1"/>
</dbReference>
<reference evidence="10 11" key="1">
    <citation type="journal article" date="2018" name="Nat. Biotechnol.">
        <title>A standardized bacterial taxonomy based on genome phylogeny substantially revises the tree of life.</title>
        <authorList>
            <person name="Parks D.H."/>
            <person name="Chuvochina M."/>
            <person name="Waite D.W."/>
            <person name="Rinke C."/>
            <person name="Skarshewski A."/>
            <person name="Chaumeil P.A."/>
            <person name="Hugenholtz P."/>
        </authorList>
    </citation>
    <scope>NUCLEOTIDE SEQUENCE [LARGE SCALE GENOMIC DNA]</scope>
    <source>
        <strain evidence="10">UBA11306</strain>
    </source>
</reference>
<dbReference type="InterPro" id="IPR027417">
    <property type="entry name" value="P-loop_NTPase"/>
</dbReference>
<dbReference type="Gene3D" id="3.40.50.300">
    <property type="entry name" value="P-loop containing nucleotide triphosphate hydrolases"/>
    <property type="match status" value="1"/>
</dbReference>
<dbReference type="PANTHER" id="PTHR10229">
    <property type="entry name" value="GTP-BINDING PROTEIN HFLX"/>
    <property type="match status" value="1"/>
</dbReference>
<keyword evidence="5 6" id="KW-0342">GTP-binding</keyword>
<dbReference type="InterPro" id="IPR025121">
    <property type="entry name" value="GTPase_HflX_N"/>
</dbReference>
<feature type="binding site" evidence="7">
    <location>
        <begin position="312"/>
        <end position="315"/>
    </location>
    <ligand>
        <name>GTP</name>
        <dbReference type="ChEBI" id="CHEBI:37565"/>
    </ligand>
</feature>
<dbReference type="GO" id="GO:0046872">
    <property type="term" value="F:metal ion binding"/>
    <property type="evidence" value="ECO:0007669"/>
    <property type="project" value="UniProtKB-KW"/>
</dbReference>
<dbReference type="Proteomes" id="UP000262195">
    <property type="component" value="Unassembled WGS sequence"/>
</dbReference>
<dbReference type="GO" id="GO:0003924">
    <property type="term" value="F:GTPase activity"/>
    <property type="evidence" value="ECO:0007669"/>
    <property type="project" value="UniProtKB-UniRule"/>
</dbReference>
<dbReference type="AlphaFoldDB" id="A0A3D4S5A2"/>
<dbReference type="STRING" id="1121105.GCA_000421665_00559"/>
<evidence type="ECO:0000256" key="6">
    <source>
        <dbReference type="HAMAP-Rule" id="MF_00900"/>
    </source>
</evidence>
<evidence type="ECO:0000256" key="1">
    <source>
        <dbReference type="ARBA" id="ARBA00022490"/>
    </source>
</evidence>
<evidence type="ECO:0000256" key="2">
    <source>
        <dbReference type="ARBA" id="ARBA00022723"/>
    </source>
</evidence>
<evidence type="ECO:0000256" key="3">
    <source>
        <dbReference type="ARBA" id="ARBA00022741"/>
    </source>
</evidence>
<feature type="binding site" evidence="7">
    <location>
        <begin position="246"/>
        <end position="249"/>
    </location>
    <ligand>
        <name>GTP</name>
        <dbReference type="ChEBI" id="CHEBI:37565"/>
    </ligand>
</feature>
<keyword evidence="4 8" id="KW-0460">Magnesium</keyword>
<evidence type="ECO:0000259" key="9">
    <source>
        <dbReference type="PROSITE" id="PS51705"/>
    </source>
</evidence>
<evidence type="ECO:0000313" key="11">
    <source>
        <dbReference type="Proteomes" id="UP000262195"/>
    </source>
</evidence>
<dbReference type="CDD" id="cd01878">
    <property type="entry name" value="HflX"/>
    <property type="match status" value="1"/>
</dbReference>
<feature type="binding site" evidence="8">
    <location>
        <position position="206"/>
    </location>
    <ligand>
        <name>Mg(2+)</name>
        <dbReference type="ChEBI" id="CHEBI:18420"/>
    </ligand>
</feature>
<feature type="binding site" evidence="7">
    <location>
        <begin position="199"/>
        <end position="206"/>
    </location>
    <ligand>
        <name>GTP</name>
        <dbReference type="ChEBI" id="CHEBI:37565"/>
    </ligand>
</feature>
<organism evidence="10 11">
    <name type="scientific">Bavariicoccus seileri</name>
    <dbReference type="NCBI Taxonomy" id="549685"/>
    <lineage>
        <taxon>Bacteria</taxon>
        <taxon>Bacillati</taxon>
        <taxon>Bacillota</taxon>
        <taxon>Bacilli</taxon>
        <taxon>Lactobacillales</taxon>
        <taxon>Enterococcaceae</taxon>
        <taxon>Bavariicoccus</taxon>
    </lineage>
</organism>
<dbReference type="PROSITE" id="PS51705">
    <property type="entry name" value="G_HFLX"/>
    <property type="match status" value="1"/>
</dbReference>
<dbReference type="SUPFAM" id="SSF52540">
    <property type="entry name" value="P-loop containing nucleoside triphosphate hydrolases"/>
    <property type="match status" value="1"/>
</dbReference>
<gene>
    <name evidence="6 10" type="primary">hflX</name>
    <name evidence="10" type="ORF">DIW15_04790</name>
</gene>
<keyword evidence="1 6" id="KW-0963">Cytoplasm</keyword>
<protein>
    <recommendedName>
        <fullName evidence="6">GTPase HflX</fullName>
    </recommendedName>
    <alternativeName>
        <fullName evidence="6">GTP-binding protein HflX</fullName>
    </alternativeName>
</protein>
<evidence type="ECO:0000256" key="5">
    <source>
        <dbReference type="ARBA" id="ARBA00023134"/>
    </source>
</evidence>
<comment type="cofactor">
    <cofactor evidence="8">
        <name>Mg(2+)</name>
        <dbReference type="ChEBI" id="CHEBI:18420"/>
    </cofactor>
</comment>
<dbReference type="GO" id="GO:0005525">
    <property type="term" value="F:GTP binding"/>
    <property type="evidence" value="ECO:0007669"/>
    <property type="project" value="UniProtKB-UniRule"/>
</dbReference>
<comment type="subcellular location">
    <subcellularLocation>
        <location evidence="6">Cytoplasm</location>
    </subcellularLocation>
    <text evidence="6">May associate with membranes.</text>
</comment>
<feature type="binding site" evidence="7">
    <location>
        <begin position="224"/>
        <end position="228"/>
    </location>
    <ligand>
        <name>GTP</name>
        <dbReference type="ChEBI" id="CHEBI:37565"/>
    </ligand>
</feature>
<dbReference type="EMBL" id="DQHO01000031">
    <property type="protein sequence ID" value="HCS94004.1"/>
    <property type="molecule type" value="Genomic_DNA"/>
</dbReference>
<comment type="caution">
    <text evidence="10">The sequence shown here is derived from an EMBL/GenBank/DDBJ whole genome shotgun (WGS) entry which is preliminary data.</text>
</comment>
<dbReference type="NCBIfam" id="TIGR03156">
    <property type="entry name" value="GTP_HflX"/>
    <property type="match status" value="1"/>
</dbReference>
<keyword evidence="3 6" id="KW-0547">Nucleotide-binding</keyword>
<feature type="binding site" evidence="8">
    <location>
        <position position="226"/>
    </location>
    <ligand>
        <name>Mg(2+)</name>
        <dbReference type="ChEBI" id="CHEBI:18420"/>
    </ligand>
</feature>
<evidence type="ECO:0000256" key="4">
    <source>
        <dbReference type="ARBA" id="ARBA00022842"/>
    </source>
</evidence>
<evidence type="ECO:0000313" key="10">
    <source>
        <dbReference type="EMBL" id="HCS94004.1"/>
    </source>
</evidence>
<dbReference type="Pfam" id="PF13167">
    <property type="entry name" value="GTP-bdg_N"/>
    <property type="match status" value="1"/>
</dbReference>
<feature type="binding site" evidence="7">
    <location>
        <begin position="332"/>
        <end position="334"/>
    </location>
    <ligand>
        <name>GTP</name>
        <dbReference type="ChEBI" id="CHEBI:37565"/>
    </ligand>
</feature>
<comment type="subunit">
    <text evidence="6">Monomer. Associates with the 50S ribosomal subunit.</text>
</comment>
<comment type="function">
    <text evidence="6">GTPase that associates with the 50S ribosomal subunit and may have a role during protein synthesis or ribosome biogenesis.</text>
</comment>
<dbReference type="PRINTS" id="PR00326">
    <property type="entry name" value="GTP1OBG"/>
</dbReference>
<dbReference type="Gene3D" id="6.10.250.2860">
    <property type="match status" value="1"/>
</dbReference>
<dbReference type="InterPro" id="IPR042108">
    <property type="entry name" value="GTPase_HflX_N_sf"/>
</dbReference>
<dbReference type="Pfam" id="PF16360">
    <property type="entry name" value="GTP-bdg_M"/>
    <property type="match status" value="1"/>
</dbReference>
<dbReference type="InterPro" id="IPR032305">
    <property type="entry name" value="GTP-bd_M"/>
</dbReference>
<feature type="domain" description="Hflx-type G" evidence="9">
    <location>
        <begin position="193"/>
        <end position="354"/>
    </location>
</feature>
<sequence>MEKVILIAVNHDMPVEAFEANVAEMTELVKTAGGEVQTILTQNLSHQKFKTFIGTGKIEEAKRAVEQYDCDLAITNQDLSPSQLFELQKEIDLPVIDRSQLILDIFAGKANSKAGKIQVALAQMEYLLPRLSGQGVSLSRQAGGIGSKGPGETKLETDRRVIRRKITQLKKEITELDLHRERSRDKRKNSLTIDLGLIGYTNAGKSTLMNQLTDAKTYEKDELFATLDPLTRKCHLPNGLVVTLTDTVGFLHDLPHNLIAAFQSTLKESSDVDLLLHVVDASSPFQQLQEDTVINLIKELDMDRIERLTIYNKKDLISTTFMPSLYPNIVISAKSDEDIKALKKVISDKVKGLLTPFSLHLDPEEYAKLRGYDSVFIQQSLEFDEDTETYILTGFAPARFIEQFGLGRKK</sequence>